<accession>A0A9Y2F542</accession>
<sequence length="120" mass="12534">MGLITTTNPEALGSPGIEARWTAINEAGQEIGRFATLAPEKLDGSLVEFPNAIETAGGTRLLLARETIGDIDAMLQPGLAALRAIAARGQDTTAPAIALWREFHASRNALLALVGNTQTA</sequence>
<dbReference type="Proteomes" id="UP001231445">
    <property type="component" value="Chromosome"/>
</dbReference>
<gene>
    <name evidence="1" type="ORF">QQX03_01465</name>
</gene>
<dbReference type="RefSeq" id="WP_285976111.1">
    <property type="nucleotide sequence ID" value="NZ_CP127221.1"/>
</dbReference>
<proteinExistence type="predicted"/>
<dbReference type="KEGG" id="arue:QQX03_01465"/>
<evidence type="ECO:0000313" key="1">
    <source>
        <dbReference type="EMBL" id="WIW95798.1"/>
    </source>
</evidence>
<keyword evidence="2" id="KW-1185">Reference proteome</keyword>
<name>A0A9Y2F542_9SPHN</name>
<organism evidence="1 2">
    <name type="scientific">Altererythrobacter rubellus</name>
    <dbReference type="NCBI Taxonomy" id="2173831"/>
    <lineage>
        <taxon>Bacteria</taxon>
        <taxon>Pseudomonadati</taxon>
        <taxon>Pseudomonadota</taxon>
        <taxon>Alphaproteobacteria</taxon>
        <taxon>Sphingomonadales</taxon>
        <taxon>Erythrobacteraceae</taxon>
        <taxon>Altererythrobacter</taxon>
    </lineage>
</organism>
<evidence type="ECO:0000313" key="2">
    <source>
        <dbReference type="Proteomes" id="UP001231445"/>
    </source>
</evidence>
<dbReference type="AlphaFoldDB" id="A0A9Y2F542"/>
<reference evidence="1 2" key="1">
    <citation type="submission" date="2023-06" db="EMBL/GenBank/DDBJ databases">
        <title>Altererythrobacter rubellus NBRC 112769 genome.</title>
        <authorList>
            <person name="Zhang K."/>
        </authorList>
    </citation>
    <scope>NUCLEOTIDE SEQUENCE [LARGE SCALE GENOMIC DNA]</scope>
    <source>
        <strain evidence="1 2">NBRC 112769</strain>
    </source>
</reference>
<protein>
    <submittedName>
        <fullName evidence="1">Uncharacterized protein</fullName>
    </submittedName>
</protein>
<dbReference type="EMBL" id="CP127221">
    <property type="protein sequence ID" value="WIW95798.1"/>
    <property type="molecule type" value="Genomic_DNA"/>
</dbReference>